<gene>
    <name evidence="1" type="ORF">GCM10007901_31410</name>
</gene>
<reference evidence="2" key="1">
    <citation type="journal article" date="2019" name="Int. J. Syst. Evol. Microbiol.">
        <title>The Global Catalogue of Microorganisms (GCM) 10K type strain sequencing project: providing services to taxonomists for standard genome sequencing and annotation.</title>
        <authorList>
            <consortium name="The Broad Institute Genomics Platform"/>
            <consortium name="The Broad Institute Genome Sequencing Center for Infectious Disease"/>
            <person name="Wu L."/>
            <person name="Ma J."/>
        </authorList>
    </citation>
    <scope>NUCLEOTIDE SEQUENCE [LARGE SCALE GENOMIC DNA]</scope>
    <source>
        <strain evidence="2">NBRC 111980</strain>
    </source>
</reference>
<evidence type="ECO:0008006" key="3">
    <source>
        <dbReference type="Google" id="ProtNLM"/>
    </source>
</evidence>
<name>A0ABQ5XR24_9GAMM</name>
<dbReference type="Proteomes" id="UP001156670">
    <property type="component" value="Unassembled WGS sequence"/>
</dbReference>
<accession>A0ABQ5XR24</accession>
<dbReference type="EMBL" id="BSOB01000036">
    <property type="protein sequence ID" value="GLQ94190.1"/>
    <property type="molecule type" value="Genomic_DNA"/>
</dbReference>
<evidence type="ECO:0000313" key="1">
    <source>
        <dbReference type="EMBL" id="GLQ94190.1"/>
    </source>
</evidence>
<dbReference type="RefSeq" id="WP_284321895.1">
    <property type="nucleotide sequence ID" value="NZ_BSOB01000036.1"/>
</dbReference>
<protein>
    <recommendedName>
        <fullName evidence="3">Antitoxin VbhA domain-containing protein</fullName>
    </recommendedName>
</protein>
<sequence>MHTDVDINYGVDFERALERLHHAAGKIFRQYREAKQGNADVAEIARLRQDYLDAQREAEGLSPRDAAGIQAVLDRTA</sequence>
<proteinExistence type="predicted"/>
<organism evidence="1 2">
    <name type="scientific">Dyella acidisoli</name>
    <dbReference type="NCBI Taxonomy" id="1867834"/>
    <lineage>
        <taxon>Bacteria</taxon>
        <taxon>Pseudomonadati</taxon>
        <taxon>Pseudomonadota</taxon>
        <taxon>Gammaproteobacteria</taxon>
        <taxon>Lysobacterales</taxon>
        <taxon>Rhodanobacteraceae</taxon>
        <taxon>Dyella</taxon>
    </lineage>
</organism>
<comment type="caution">
    <text evidence="1">The sequence shown here is derived from an EMBL/GenBank/DDBJ whole genome shotgun (WGS) entry which is preliminary data.</text>
</comment>
<evidence type="ECO:0000313" key="2">
    <source>
        <dbReference type="Proteomes" id="UP001156670"/>
    </source>
</evidence>
<keyword evidence="2" id="KW-1185">Reference proteome</keyword>